<name>A0ABN1MF61_9FLAO</name>
<gene>
    <name evidence="1" type="ORF">GCM10009117_09060</name>
</gene>
<dbReference type="EMBL" id="BAAAFG010000009">
    <property type="protein sequence ID" value="GAA0871760.1"/>
    <property type="molecule type" value="Genomic_DNA"/>
</dbReference>
<comment type="caution">
    <text evidence="1">The sequence shown here is derived from an EMBL/GenBank/DDBJ whole genome shotgun (WGS) entry which is preliminary data.</text>
</comment>
<dbReference type="PROSITE" id="PS51257">
    <property type="entry name" value="PROKAR_LIPOPROTEIN"/>
    <property type="match status" value="1"/>
</dbReference>
<protein>
    <submittedName>
        <fullName evidence="1">Uncharacterized protein</fullName>
    </submittedName>
</protein>
<proteinExistence type="predicted"/>
<keyword evidence="2" id="KW-1185">Reference proteome</keyword>
<dbReference type="Proteomes" id="UP001500507">
    <property type="component" value="Unassembled WGS sequence"/>
</dbReference>
<evidence type="ECO:0000313" key="2">
    <source>
        <dbReference type="Proteomes" id="UP001500507"/>
    </source>
</evidence>
<reference evidence="1 2" key="1">
    <citation type="journal article" date="2019" name="Int. J. Syst. Evol. Microbiol.">
        <title>The Global Catalogue of Microorganisms (GCM) 10K type strain sequencing project: providing services to taxonomists for standard genome sequencing and annotation.</title>
        <authorList>
            <consortium name="The Broad Institute Genomics Platform"/>
            <consortium name="The Broad Institute Genome Sequencing Center for Infectious Disease"/>
            <person name="Wu L."/>
            <person name="Ma J."/>
        </authorList>
    </citation>
    <scope>NUCLEOTIDE SEQUENCE [LARGE SCALE GENOMIC DNA]</scope>
    <source>
        <strain evidence="1 2">JCM 16082</strain>
    </source>
</reference>
<sequence>MIMRLINFFILLFIIVSCKAQIVPVEDLVDYMDSDQSAADGTYFKDINDKLSKFYGHWQAVTSDGKQLDFYIEPKLIERSETGKKYDKLNIRYTIKENGVLLVDTTNLPDNAVEVISGGFFGTNKATYQIPYQGFSSACGQNGNLLLRIKGLEDAQMNYIYRVGGEIWSKDCPPGGVDQIMPMEHLTFTKDPVDVIED</sequence>
<accession>A0ABN1MF61</accession>
<evidence type="ECO:0000313" key="1">
    <source>
        <dbReference type="EMBL" id="GAA0871760.1"/>
    </source>
</evidence>
<organism evidence="1 2">
    <name type="scientific">Gangjinia marincola</name>
    <dbReference type="NCBI Taxonomy" id="578463"/>
    <lineage>
        <taxon>Bacteria</taxon>
        <taxon>Pseudomonadati</taxon>
        <taxon>Bacteroidota</taxon>
        <taxon>Flavobacteriia</taxon>
        <taxon>Flavobacteriales</taxon>
        <taxon>Flavobacteriaceae</taxon>
        <taxon>Gangjinia</taxon>
    </lineage>
</organism>